<dbReference type="EMBL" id="JAHRHJ020003813">
    <property type="protein sequence ID" value="KAH9290601.1"/>
    <property type="molecule type" value="Genomic_DNA"/>
</dbReference>
<evidence type="ECO:0000313" key="2">
    <source>
        <dbReference type="EMBL" id="KAH9290601.1"/>
    </source>
</evidence>
<dbReference type="Gene3D" id="1.10.340.70">
    <property type="match status" value="1"/>
</dbReference>
<dbReference type="AlphaFoldDB" id="A0AA38BXY2"/>
<reference evidence="2 3" key="1">
    <citation type="journal article" date="2021" name="Nat. Plants">
        <title>The Taxus genome provides insights into paclitaxel biosynthesis.</title>
        <authorList>
            <person name="Xiong X."/>
            <person name="Gou J."/>
            <person name="Liao Q."/>
            <person name="Li Y."/>
            <person name="Zhou Q."/>
            <person name="Bi G."/>
            <person name="Li C."/>
            <person name="Du R."/>
            <person name="Wang X."/>
            <person name="Sun T."/>
            <person name="Guo L."/>
            <person name="Liang H."/>
            <person name="Lu P."/>
            <person name="Wu Y."/>
            <person name="Zhang Z."/>
            <person name="Ro D.K."/>
            <person name="Shang Y."/>
            <person name="Huang S."/>
            <person name="Yan J."/>
        </authorList>
    </citation>
    <scope>NUCLEOTIDE SEQUENCE [LARGE SCALE GENOMIC DNA]</scope>
    <source>
        <strain evidence="2">Ta-2019</strain>
    </source>
</reference>
<protein>
    <recommendedName>
        <fullName evidence="1">Integrase zinc-binding domain-containing protein</fullName>
    </recommendedName>
</protein>
<evidence type="ECO:0000313" key="3">
    <source>
        <dbReference type="Proteomes" id="UP000824469"/>
    </source>
</evidence>
<accession>A0AA38BXY2</accession>
<dbReference type="Proteomes" id="UP000824469">
    <property type="component" value="Unassembled WGS sequence"/>
</dbReference>
<name>A0AA38BXY2_TAXCH</name>
<organism evidence="2 3">
    <name type="scientific">Taxus chinensis</name>
    <name type="common">Chinese yew</name>
    <name type="synonym">Taxus wallichiana var. chinensis</name>
    <dbReference type="NCBI Taxonomy" id="29808"/>
    <lineage>
        <taxon>Eukaryota</taxon>
        <taxon>Viridiplantae</taxon>
        <taxon>Streptophyta</taxon>
        <taxon>Embryophyta</taxon>
        <taxon>Tracheophyta</taxon>
        <taxon>Spermatophyta</taxon>
        <taxon>Pinopsida</taxon>
        <taxon>Pinidae</taxon>
        <taxon>Conifers II</taxon>
        <taxon>Cupressales</taxon>
        <taxon>Taxaceae</taxon>
        <taxon>Taxus</taxon>
    </lineage>
</organism>
<comment type="caution">
    <text evidence="2">The sequence shown here is derived from an EMBL/GenBank/DDBJ whole genome shotgun (WGS) entry which is preliminary data.</text>
</comment>
<proteinExistence type="predicted"/>
<feature type="domain" description="Integrase zinc-binding" evidence="1">
    <location>
        <begin position="10"/>
        <end position="57"/>
    </location>
</feature>
<gene>
    <name evidence="2" type="ORF">KI387_034718</name>
</gene>
<feature type="non-terminal residue" evidence="2">
    <location>
        <position position="57"/>
    </location>
</feature>
<feature type="non-terminal residue" evidence="2">
    <location>
        <position position="1"/>
    </location>
</feature>
<keyword evidence="3" id="KW-1185">Reference proteome</keyword>
<sequence>AFDGMLLRCVNEEELENILFGAHSGVCGGHFGGHATTHKIHQMGYFWPTLEHDIVEY</sequence>
<dbReference type="InterPro" id="IPR041588">
    <property type="entry name" value="Integrase_H2C2"/>
</dbReference>
<evidence type="ECO:0000259" key="1">
    <source>
        <dbReference type="Pfam" id="PF17921"/>
    </source>
</evidence>
<dbReference type="Pfam" id="PF17921">
    <property type="entry name" value="Integrase_H2C2"/>
    <property type="match status" value="1"/>
</dbReference>